<dbReference type="PANTHER" id="PTHR41533">
    <property type="entry name" value="L,D-TRANSPEPTIDASE HI_1667-RELATED"/>
    <property type="match status" value="1"/>
</dbReference>
<dbReference type="EMBL" id="VFRQ01000004">
    <property type="protein sequence ID" value="TPE44473.1"/>
    <property type="molecule type" value="Genomic_DNA"/>
</dbReference>
<evidence type="ECO:0000259" key="8">
    <source>
        <dbReference type="PROSITE" id="PS52029"/>
    </source>
</evidence>
<keyword evidence="4 7" id="KW-0133">Cell shape</keyword>
<dbReference type="AlphaFoldDB" id="A0A501W3I6"/>
<protein>
    <recommendedName>
        <fullName evidence="8">L,D-TPase catalytic domain-containing protein</fullName>
    </recommendedName>
</protein>
<dbReference type="UniPathway" id="UPA00219"/>
<feature type="active site" description="Nucleophile" evidence="7">
    <location>
        <position position="330"/>
    </location>
</feature>
<accession>A0A501W3I6</accession>
<keyword evidence="10" id="KW-1185">Reference proteome</keyword>
<dbReference type="Proteomes" id="UP000316727">
    <property type="component" value="Unassembled WGS sequence"/>
</dbReference>
<evidence type="ECO:0000256" key="3">
    <source>
        <dbReference type="ARBA" id="ARBA00022679"/>
    </source>
</evidence>
<proteinExistence type="inferred from homology"/>
<reference evidence="9 10" key="1">
    <citation type="submission" date="2019-06" db="EMBL/GenBank/DDBJ databases">
        <title>A novel bacterium of genus Pontibacter, isolated from marine sediment.</title>
        <authorList>
            <person name="Huang H."/>
            <person name="Mo K."/>
            <person name="Hu Y."/>
        </authorList>
    </citation>
    <scope>NUCLEOTIDE SEQUENCE [LARGE SCALE GENOMIC DNA]</scope>
    <source>
        <strain evidence="9 10">HB172049</strain>
    </source>
</reference>
<evidence type="ECO:0000256" key="2">
    <source>
        <dbReference type="ARBA" id="ARBA00005992"/>
    </source>
</evidence>
<keyword evidence="3" id="KW-0808">Transferase</keyword>
<dbReference type="SUPFAM" id="SSF141523">
    <property type="entry name" value="L,D-transpeptidase catalytic domain-like"/>
    <property type="match status" value="1"/>
</dbReference>
<dbReference type="InterPro" id="IPR038063">
    <property type="entry name" value="Transpep_catalytic_dom"/>
</dbReference>
<dbReference type="InterPro" id="IPR005490">
    <property type="entry name" value="LD_TPept_cat_dom"/>
</dbReference>
<dbReference type="CDD" id="cd16913">
    <property type="entry name" value="YkuD_like"/>
    <property type="match status" value="1"/>
</dbReference>
<sequence length="406" mass="46721">MKNSKPTALGCFATYTLIHAVPFLMLRLPHIFFVLMLSVTGVFAQEREHPYRPYSKERLEQAILQYESIAHAADWHTFPGDLLLRPGDSSKFVPQLQENLMLTGDLPADHALEEASYTSKLSTAVQHFQWRHGLAADGILGPNTVAALNQKPGKRLEQLRINLSRLDSTFTNQQEPYVVINLPEYVLQVVDSGRTFLQMRVIVGKPNLKTYPTHSRLDMVVLNPYWQVPTSIAVNEIVPILRRNPGYLAKKNMILERSDGISWHRVSPWRVNWHSITHANYNYRIVQLSGPQNELGQVKFPFPNRLPQYLHDTPGKQLFQYPNRAFSHGCIRLEKPVELAYYLLKRGSGYTTKQIDKLWAQGRANHYVRVKKPVPLHIVYLTAWVDEQMQVHFRDDVYGYDALMGL</sequence>
<dbReference type="GO" id="GO:0016740">
    <property type="term" value="F:transferase activity"/>
    <property type="evidence" value="ECO:0007669"/>
    <property type="project" value="UniProtKB-KW"/>
</dbReference>
<dbReference type="PANTHER" id="PTHR41533:SF2">
    <property type="entry name" value="BLR7131 PROTEIN"/>
    <property type="match status" value="1"/>
</dbReference>
<name>A0A501W3I6_9BACT</name>
<dbReference type="Pfam" id="PF03734">
    <property type="entry name" value="YkuD"/>
    <property type="match status" value="1"/>
</dbReference>
<dbReference type="Gene3D" id="2.40.440.10">
    <property type="entry name" value="L,D-transpeptidase catalytic domain-like"/>
    <property type="match status" value="1"/>
</dbReference>
<evidence type="ECO:0000313" key="10">
    <source>
        <dbReference type="Proteomes" id="UP000316727"/>
    </source>
</evidence>
<dbReference type="InterPro" id="IPR036366">
    <property type="entry name" value="PGBDSf"/>
</dbReference>
<evidence type="ECO:0000313" key="9">
    <source>
        <dbReference type="EMBL" id="TPE44473.1"/>
    </source>
</evidence>
<keyword evidence="5 7" id="KW-0573">Peptidoglycan synthesis</keyword>
<dbReference type="GO" id="GO:0008360">
    <property type="term" value="P:regulation of cell shape"/>
    <property type="evidence" value="ECO:0007669"/>
    <property type="project" value="UniProtKB-UniRule"/>
</dbReference>
<evidence type="ECO:0000256" key="7">
    <source>
        <dbReference type="PROSITE-ProRule" id="PRU01373"/>
    </source>
</evidence>
<comment type="similarity">
    <text evidence="2">Belongs to the YkuD family.</text>
</comment>
<comment type="pathway">
    <text evidence="1 7">Cell wall biogenesis; peptidoglycan biosynthesis.</text>
</comment>
<evidence type="ECO:0000256" key="4">
    <source>
        <dbReference type="ARBA" id="ARBA00022960"/>
    </source>
</evidence>
<dbReference type="Gene3D" id="1.10.101.10">
    <property type="entry name" value="PGBD-like superfamily/PGBD"/>
    <property type="match status" value="1"/>
</dbReference>
<gene>
    <name evidence="9" type="ORF">FJM65_10040</name>
</gene>
<dbReference type="PROSITE" id="PS52029">
    <property type="entry name" value="LD_TPASE"/>
    <property type="match status" value="1"/>
</dbReference>
<feature type="active site" description="Proton donor/acceptor" evidence="7">
    <location>
        <position position="311"/>
    </location>
</feature>
<keyword evidence="6 7" id="KW-0961">Cell wall biogenesis/degradation</keyword>
<evidence type="ECO:0000256" key="6">
    <source>
        <dbReference type="ARBA" id="ARBA00023316"/>
    </source>
</evidence>
<dbReference type="GO" id="GO:0009252">
    <property type="term" value="P:peptidoglycan biosynthetic process"/>
    <property type="evidence" value="ECO:0007669"/>
    <property type="project" value="UniProtKB-UniPathway"/>
</dbReference>
<dbReference type="Pfam" id="PF01471">
    <property type="entry name" value="PG_binding_1"/>
    <property type="match status" value="1"/>
</dbReference>
<evidence type="ECO:0000256" key="1">
    <source>
        <dbReference type="ARBA" id="ARBA00004752"/>
    </source>
</evidence>
<organism evidence="9 10">
    <name type="scientific">Pontibacter mangrovi</name>
    <dbReference type="NCBI Taxonomy" id="2589816"/>
    <lineage>
        <taxon>Bacteria</taxon>
        <taxon>Pseudomonadati</taxon>
        <taxon>Bacteroidota</taxon>
        <taxon>Cytophagia</taxon>
        <taxon>Cytophagales</taxon>
        <taxon>Hymenobacteraceae</taxon>
        <taxon>Pontibacter</taxon>
    </lineage>
</organism>
<dbReference type="SUPFAM" id="SSF47090">
    <property type="entry name" value="PGBD-like"/>
    <property type="match status" value="1"/>
</dbReference>
<feature type="domain" description="L,D-TPase catalytic" evidence="8">
    <location>
        <begin position="176"/>
        <end position="353"/>
    </location>
</feature>
<dbReference type="OrthoDB" id="9778545at2"/>
<evidence type="ECO:0000256" key="5">
    <source>
        <dbReference type="ARBA" id="ARBA00022984"/>
    </source>
</evidence>
<dbReference type="InterPro" id="IPR052905">
    <property type="entry name" value="LD-transpeptidase_YkuD-like"/>
</dbReference>
<dbReference type="GO" id="GO:0004180">
    <property type="term" value="F:carboxypeptidase activity"/>
    <property type="evidence" value="ECO:0007669"/>
    <property type="project" value="UniProtKB-ARBA"/>
</dbReference>
<dbReference type="GO" id="GO:0071555">
    <property type="term" value="P:cell wall organization"/>
    <property type="evidence" value="ECO:0007669"/>
    <property type="project" value="UniProtKB-UniRule"/>
</dbReference>
<dbReference type="InterPro" id="IPR002477">
    <property type="entry name" value="Peptidoglycan-bd-like"/>
</dbReference>
<comment type="caution">
    <text evidence="9">The sequence shown here is derived from an EMBL/GenBank/DDBJ whole genome shotgun (WGS) entry which is preliminary data.</text>
</comment>
<dbReference type="InterPro" id="IPR036365">
    <property type="entry name" value="PGBD-like_sf"/>
</dbReference>